<comment type="catalytic activity">
    <reaction evidence="8 9">
        <text>N-acetyl-L-glutamate + ATP = N-acetyl-L-glutamyl 5-phosphate + ADP</text>
        <dbReference type="Rhea" id="RHEA:14629"/>
        <dbReference type="ChEBI" id="CHEBI:30616"/>
        <dbReference type="ChEBI" id="CHEBI:44337"/>
        <dbReference type="ChEBI" id="CHEBI:57936"/>
        <dbReference type="ChEBI" id="CHEBI:456216"/>
        <dbReference type="EC" id="2.7.2.8"/>
    </reaction>
</comment>
<keyword evidence="9" id="KW-0963">Cytoplasm</keyword>
<keyword evidence="13" id="KW-1185">Reference proteome</keyword>
<keyword evidence="6 9" id="KW-0418">Kinase</keyword>
<dbReference type="InterPro" id="IPR001057">
    <property type="entry name" value="Glu/AcGlu_kinase"/>
</dbReference>
<feature type="site" description="Transition state stabilizer" evidence="9">
    <location>
        <position position="57"/>
    </location>
</feature>
<protein>
    <recommendedName>
        <fullName evidence="9">Acetylglutamate kinase</fullName>
        <ecNumber evidence="9">2.7.2.8</ecNumber>
    </recommendedName>
    <alternativeName>
        <fullName evidence="9">N-acetyl-L-glutamate 5-phosphotransferase</fullName>
    </alternativeName>
    <alternativeName>
        <fullName evidence="9">NAG kinase</fullName>
        <shortName evidence="9">NAGK</shortName>
    </alternativeName>
</protein>
<keyword evidence="4 9" id="KW-0808">Transferase</keyword>
<dbReference type="GO" id="GO:0005524">
    <property type="term" value="F:ATP binding"/>
    <property type="evidence" value="ECO:0007669"/>
    <property type="project" value="UniProtKB-UniRule"/>
</dbReference>
<evidence type="ECO:0000313" key="12">
    <source>
        <dbReference type="EMBL" id="SDE26708.1"/>
    </source>
</evidence>
<evidence type="ECO:0000256" key="4">
    <source>
        <dbReference type="ARBA" id="ARBA00022679"/>
    </source>
</evidence>
<sequence length="320" mass="34328">MVNPETETETALGPAAKDHPVSGEPNGETAWARRKASVLVEALPWMRRFAGEVFVIKYGGNAMVSDQLRQALAHDIIFLHHVGIRVVVVHGGGPQINEMLRRLGIEPEFRGGFRYTDAETMDVVRMVLTGKVQRELVSLLNADHPYSIGLSGEDAQLFMARRARTDGAGKAADLGHVGELVGVNPAAIEGVLENGRIAVVSSIGVDVESTTEVLNINADLAAADLAAALGARKLIMVTDVEGVYRNWPDKNSLITSMRAGELRELLPALSSGMIPKMEAALQALSGGVPEVHVIDGRLEHSMLVEVFTDEGIGTAIYPDE</sequence>
<dbReference type="PANTHER" id="PTHR23342">
    <property type="entry name" value="N-ACETYLGLUTAMATE SYNTHASE"/>
    <property type="match status" value="1"/>
</dbReference>
<dbReference type="Pfam" id="PF00696">
    <property type="entry name" value="AA_kinase"/>
    <property type="match status" value="1"/>
</dbReference>
<comment type="subcellular location">
    <subcellularLocation>
        <location evidence="9">Cytoplasm</location>
    </subcellularLocation>
</comment>
<dbReference type="AlphaFoldDB" id="A0A1G7BHW8"/>
<name>A0A1G7BHW8_9ACTO</name>
<dbReference type="PANTHER" id="PTHR23342:SF0">
    <property type="entry name" value="N-ACETYLGLUTAMATE SYNTHASE, MITOCHONDRIAL"/>
    <property type="match status" value="1"/>
</dbReference>
<feature type="binding site" evidence="9">
    <location>
        <position position="114"/>
    </location>
    <ligand>
        <name>substrate</name>
    </ligand>
</feature>
<dbReference type="HAMAP" id="MF_00082">
    <property type="entry name" value="ArgB"/>
    <property type="match status" value="1"/>
</dbReference>
<keyword evidence="7 9" id="KW-0067">ATP-binding</keyword>
<reference evidence="13" key="1">
    <citation type="submission" date="2016-10" db="EMBL/GenBank/DDBJ databases">
        <authorList>
            <person name="Varghese N."/>
        </authorList>
    </citation>
    <scope>NUCLEOTIDE SEQUENCE [LARGE SCALE GENOMIC DNA]</scope>
    <source>
        <strain evidence="13">DSM 20639</strain>
    </source>
</reference>
<comment type="pathway">
    <text evidence="1 9">Amino-acid biosynthesis; L-arginine biosynthesis; N(2)-acetyl-L-ornithine from L-glutamate: step 2/4.</text>
</comment>
<evidence type="ECO:0000256" key="2">
    <source>
        <dbReference type="ARBA" id="ARBA00022571"/>
    </source>
</evidence>
<dbReference type="NCBIfam" id="TIGR00761">
    <property type="entry name" value="argB"/>
    <property type="match status" value="1"/>
</dbReference>
<keyword evidence="2 9" id="KW-0055">Arginine biosynthesis</keyword>
<evidence type="ECO:0000256" key="10">
    <source>
        <dbReference type="SAM" id="MobiDB-lite"/>
    </source>
</evidence>
<dbReference type="Proteomes" id="UP000182744">
    <property type="component" value="Unassembled WGS sequence"/>
</dbReference>
<dbReference type="InterPro" id="IPR041727">
    <property type="entry name" value="NAGK-C"/>
</dbReference>
<evidence type="ECO:0000256" key="3">
    <source>
        <dbReference type="ARBA" id="ARBA00022605"/>
    </source>
</evidence>
<feature type="domain" description="Aspartate/glutamate/uridylate kinase" evidence="11">
    <location>
        <begin position="53"/>
        <end position="295"/>
    </location>
</feature>
<dbReference type="CDD" id="cd04250">
    <property type="entry name" value="AAK_NAGK-C"/>
    <property type="match status" value="1"/>
</dbReference>
<keyword evidence="3 9" id="KW-0028">Amino-acid biosynthesis</keyword>
<dbReference type="SUPFAM" id="SSF53633">
    <property type="entry name" value="Carbamate kinase-like"/>
    <property type="match status" value="1"/>
</dbReference>
<evidence type="ECO:0000259" key="11">
    <source>
        <dbReference type="Pfam" id="PF00696"/>
    </source>
</evidence>
<dbReference type="GO" id="GO:0042450">
    <property type="term" value="P:L-arginine biosynthetic process via ornithine"/>
    <property type="evidence" value="ECO:0007669"/>
    <property type="project" value="UniProtKB-UniRule"/>
</dbReference>
<evidence type="ECO:0000256" key="7">
    <source>
        <dbReference type="ARBA" id="ARBA00022840"/>
    </source>
</evidence>
<evidence type="ECO:0000313" key="13">
    <source>
        <dbReference type="Proteomes" id="UP000182744"/>
    </source>
</evidence>
<accession>A0A1G7BHW8</accession>
<evidence type="ECO:0000256" key="1">
    <source>
        <dbReference type="ARBA" id="ARBA00004828"/>
    </source>
</evidence>
<dbReference type="InterPro" id="IPR001048">
    <property type="entry name" value="Asp/Glu/Uridylate_kinase"/>
</dbReference>
<dbReference type="UniPathway" id="UPA00068">
    <property type="reaction ID" value="UER00107"/>
</dbReference>
<dbReference type="Gene3D" id="3.40.1160.10">
    <property type="entry name" value="Acetylglutamate kinase-like"/>
    <property type="match status" value="1"/>
</dbReference>
<proteinExistence type="inferred from homology"/>
<feature type="site" description="Transition state stabilizer" evidence="9">
    <location>
        <position position="276"/>
    </location>
</feature>
<dbReference type="FunFam" id="3.40.1160.10:FF:000004">
    <property type="entry name" value="Acetylglutamate kinase"/>
    <property type="match status" value="1"/>
</dbReference>
<dbReference type="PIRSF" id="PIRSF000728">
    <property type="entry name" value="NAGK"/>
    <property type="match status" value="1"/>
</dbReference>
<gene>
    <name evidence="9" type="primary">argB</name>
    <name evidence="12" type="ORF">SAMN05421878_10510</name>
</gene>
<dbReference type="EMBL" id="FNAU01000005">
    <property type="protein sequence ID" value="SDE26708.1"/>
    <property type="molecule type" value="Genomic_DNA"/>
</dbReference>
<keyword evidence="5 9" id="KW-0547">Nucleotide-binding</keyword>
<evidence type="ECO:0000256" key="8">
    <source>
        <dbReference type="ARBA" id="ARBA00048141"/>
    </source>
</evidence>
<dbReference type="InterPro" id="IPR036393">
    <property type="entry name" value="AceGlu_kinase-like_sf"/>
</dbReference>
<evidence type="ECO:0000256" key="6">
    <source>
        <dbReference type="ARBA" id="ARBA00022777"/>
    </source>
</evidence>
<comment type="function">
    <text evidence="9">Catalyzes the ATP-dependent phosphorylation of N-acetyl-L-glutamate.</text>
</comment>
<dbReference type="EC" id="2.7.2.8" evidence="9"/>
<dbReference type="GO" id="GO:0005737">
    <property type="term" value="C:cytoplasm"/>
    <property type="evidence" value="ECO:0007669"/>
    <property type="project" value="UniProtKB-SubCell"/>
</dbReference>
<feature type="region of interest" description="Disordered" evidence="10">
    <location>
        <begin position="1"/>
        <end position="28"/>
    </location>
</feature>
<dbReference type="InterPro" id="IPR004662">
    <property type="entry name" value="AcgluKinase_fam"/>
</dbReference>
<dbReference type="GO" id="GO:0003991">
    <property type="term" value="F:acetylglutamate kinase activity"/>
    <property type="evidence" value="ECO:0007669"/>
    <property type="project" value="UniProtKB-UniRule"/>
</dbReference>
<organism evidence="12 13">
    <name type="scientific">Actinobaculum suis</name>
    <dbReference type="NCBI Taxonomy" id="1657"/>
    <lineage>
        <taxon>Bacteria</taxon>
        <taxon>Bacillati</taxon>
        <taxon>Actinomycetota</taxon>
        <taxon>Actinomycetes</taxon>
        <taxon>Actinomycetales</taxon>
        <taxon>Actinomycetaceae</taxon>
        <taxon>Actinobaculum</taxon>
    </lineage>
</organism>
<dbReference type="InterPro" id="IPR037528">
    <property type="entry name" value="ArgB"/>
</dbReference>
<feature type="binding site" evidence="9">
    <location>
        <begin position="92"/>
        <end position="93"/>
    </location>
    <ligand>
        <name>substrate</name>
    </ligand>
</feature>
<evidence type="ECO:0000256" key="9">
    <source>
        <dbReference type="HAMAP-Rule" id="MF_00082"/>
    </source>
</evidence>
<feature type="binding site" evidence="9">
    <location>
        <position position="215"/>
    </location>
    <ligand>
        <name>substrate</name>
    </ligand>
</feature>
<dbReference type="PRINTS" id="PR00474">
    <property type="entry name" value="GLU5KINASE"/>
</dbReference>
<evidence type="ECO:0000256" key="5">
    <source>
        <dbReference type="ARBA" id="ARBA00022741"/>
    </source>
</evidence>
<comment type="similarity">
    <text evidence="9">Belongs to the acetylglutamate kinase family. ArgB subfamily.</text>
</comment>